<keyword evidence="3 6" id="KW-0378">Hydrolase</keyword>
<evidence type="ECO:0000256" key="6">
    <source>
        <dbReference type="RuleBase" id="RU361235"/>
    </source>
</evidence>
<feature type="domain" description="Carboxylesterase type B" evidence="7">
    <location>
        <begin position="22"/>
        <end position="527"/>
    </location>
</feature>
<keyword evidence="2" id="KW-0719">Serine esterase</keyword>
<evidence type="ECO:0000259" key="7">
    <source>
        <dbReference type="Pfam" id="PF00135"/>
    </source>
</evidence>
<dbReference type="EC" id="3.1.1.-" evidence="6"/>
<evidence type="ECO:0000256" key="2">
    <source>
        <dbReference type="ARBA" id="ARBA00022487"/>
    </source>
</evidence>
<keyword evidence="5" id="KW-0325">Glycoprotein</keyword>
<proteinExistence type="inferred from homology"/>
<dbReference type="GO" id="GO:0052689">
    <property type="term" value="F:carboxylic ester hydrolase activity"/>
    <property type="evidence" value="ECO:0007669"/>
    <property type="project" value="UniProtKB-KW"/>
</dbReference>
<dbReference type="PANTHER" id="PTHR43142">
    <property type="entry name" value="CARBOXYLIC ESTER HYDROLASE"/>
    <property type="match status" value="1"/>
</dbReference>
<comment type="similarity">
    <text evidence="1 6">Belongs to the type-B carboxylesterase/lipase family.</text>
</comment>
<dbReference type="InterPro" id="IPR029058">
    <property type="entry name" value="AB_hydrolase_fold"/>
</dbReference>
<evidence type="ECO:0000313" key="9">
    <source>
        <dbReference type="Proteomes" id="UP000249218"/>
    </source>
</evidence>
<sequence length="545" mass="61177">MKCGKRIVLFTLFAMNLVDQPAPEVTIEQGTLSGKISTDGSFFEYVGIPYATTNSSTRFKAPFPPPSWNGVYKAVDEIYQCPQSSLIGIVGTEDCLKINVYVPSMAKTPLPVMVYIHGGAFLLGSGGKFIYAPDFLVNQDVIVVTFNYRLGALGFLCLGIKEAPGNAGIKDQIAALRWVKKNIAAFGGDLDNVTLFGQSAGATSASLLLASKATEGLFHKVIIQSGSSISSWAINRQPLWVASLIAKELGYNTKDPKEIYEIFSKLPYEKLVKAKPKKPLGMYFDTQLLNYPCVEQEIEGEEAVITDYPYNIFESNPKNIPVIYGTTSREGIFLLPDDTEESLAARDARYIFASDLEFPSEEEASKVSKMAREFYFGEKNISFEVRSIIADLNTQLYFEAPAILESETIIKNNKANMYNYYFDYAGGRNILKWVAGFGNEPGACHSDEILYLFKGNIWPFPINNNDKKVIEKMTKMWSNFAKHGDPTPTNDLLVKWEPSTKDQLKFLYIDEDLKMGPIPNQDAYQLWKNIYEKYRKKHTPNDFQK</sequence>
<dbReference type="InterPro" id="IPR002018">
    <property type="entry name" value="CarbesteraseB"/>
</dbReference>
<reference evidence="8 9" key="1">
    <citation type="journal article" date="2017" name="BMC Biol.">
        <title>Genomic innovations, transcriptional plasticity and gene loss underlying the evolution and divergence of two highly polyphagous and invasive Helicoverpa pest species.</title>
        <authorList>
            <person name="Pearce S.L."/>
            <person name="Clarke D.F."/>
            <person name="East P.D."/>
            <person name="Elfekih S."/>
            <person name="Gordon K.H."/>
            <person name="Jermiin L.S."/>
            <person name="McGaughran A."/>
            <person name="Oakeshott J.G."/>
            <person name="Papanikolaou A."/>
            <person name="Perera O.P."/>
            <person name="Rane R.V."/>
            <person name="Richards S."/>
            <person name="Tay W.T."/>
            <person name="Walsh T.K."/>
            <person name="Anderson A."/>
            <person name="Anderson C.J."/>
            <person name="Asgari S."/>
            <person name="Board P.G."/>
            <person name="Bretschneider A."/>
            <person name="Campbell P.M."/>
            <person name="Chertemps T."/>
            <person name="Christeller J.T."/>
            <person name="Coppin C.W."/>
            <person name="Downes S.J."/>
            <person name="Duan G."/>
            <person name="Farnsworth C.A."/>
            <person name="Good R.T."/>
            <person name="Han L.B."/>
            <person name="Han Y.C."/>
            <person name="Hatje K."/>
            <person name="Horne I."/>
            <person name="Huang Y.P."/>
            <person name="Hughes D.S."/>
            <person name="Jacquin-Joly E."/>
            <person name="James W."/>
            <person name="Jhangiani S."/>
            <person name="Kollmar M."/>
            <person name="Kuwar S.S."/>
            <person name="Li S."/>
            <person name="Liu N.Y."/>
            <person name="Maibeche M.T."/>
            <person name="Miller J.R."/>
            <person name="Montagne N."/>
            <person name="Perry T."/>
            <person name="Qu J."/>
            <person name="Song S.V."/>
            <person name="Sutton G.G."/>
            <person name="Vogel H."/>
            <person name="Walenz B.P."/>
            <person name="Xu W."/>
            <person name="Zhang H.J."/>
            <person name="Zou Z."/>
            <person name="Batterham P."/>
            <person name="Edwards O.R."/>
            <person name="Feyereisen R."/>
            <person name="Gibbs R.A."/>
            <person name="Heckel D.G."/>
            <person name="McGrath A."/>
            <person name="Robin C."/>
            <person name="Scherer S.E."/>
            <person name="Worley K.C."/>
            <person name="Wu Y.D."/>
        </authorList>
    </citation>
    <scope>NUCLEOTIDE SEQUENCE [LARGE SCALE GENOMIC DNA]</scope>
    <source>
        <strain evidence="8">Harm_GR_Male_#8</strain>
        <tissue evidence="8">Whole organism</tissue>
    </source>
</reference>
<dbReference type="AlphaFoldDB" id="A0A2W1BTK4"/>
<gene>
    <name evidence="8" type="primary">HaOG200178</name>
    <name evidence="8" type="ORF">B5X24_HaOG200178</name>
</gene>
<evidence type="ECO:0000256" key="3">
    <source>
        <dbReference type="ARBA" id="ARBA00022801"/>
    </source>
</evidence>
<dbReference type="OrthoDB" id="19653at2759"/>
<evidence type="ECO:0000256" key="5">
    <source>
        <dbReference type="ARBA" id="ARBA00023180"/>
    </source>
</evidence>
<dbReference type="InterPro" id="IPR019826">
    <property type="entry name" value="Carboxylesterase_B_AS"/>
</dbReference>
<dbReference type="EMBL" id="KZ149953">
    <property type="protein sequence ID" value="PZC76537.1"/>
    <property type="molecule type" value="Genomic_DNA"/>
</dbReference>
<accession>A0A2W1BTK4</accession>
<dbReference type="PANTHER" id="PTHR43142:SF1">
    <property type="entry name" value="CARBOXYLIC ESTER HYDROLASE"/>
    <property type="match status" value="1"/>
</dbReference>
<evidence type="ECO:0000256" key="1">
    <source>
        <dbReference type="ARBA" id="ARBA00005964"/>
    </source>
</evidence>
<keyword evidence="4" id="KW-1015">Disulfide bond</keyword>
<name>A0A2W1BTK4_HELAM</name>
<dbReference type="Pfam" id="PF00135">
    <property type="entry name" value="COesterase"/>
    <property type="match status" value="1"/>
</dbReference>
<evidence type="ECO:0000256" key="4">
    <source>
        <dbReference type="ARBA" id="ARBA00023157"/>
    </source>
</evidence>
<dbReference type="PROSITE" id="PS00122">
    <property type="entry name" value="CARBOXYLESTERASE_B_1"/>
    <property type="match status" value="1"/>
</dbReference>
<dbReference type="Proteomes" id="UP000249218">
    <property type="component" value="Unassembled WGS sequence"/>
</dbReference>
<dbReference type="Gene3D" id="3.40.50.1820">
    <property type="entry name" value="alpha/beta hydrolase"/>
    <property type="match status" value="1"/>
</dbReference>
<protein>
    <recommendedName>
        <fullName evidence="6">Carboxylic ester hydrolase</fullName>
        <ecNumber evidence="6">3.1.1.-</ecNumber>
    </recommendedName>
</protein>
<evidence type="ECO:0000313" key="8">
    <source>
        <dbReference type="EMBL" id="PZC76537.1"/>
    </source>
</evidence>
<dbReference type="SUPFAM" id="SSF53474">
    <property type="entry name" value="alpha/beta-Hydrolases"/>
    <property type="match status" value="1"/>
</dbReference>
<keyword evidence="9" id="KW-1185">Reference proteome</keyword>
<organism evidence="8 9">
    <name type="scientific">Helicoverpa armigera</name>
    <name type="common">Cotton bollworm</name>
    <name type="synonym">Heliothis armigera</name>
    <dbReference type="NCBI Taxonomy" id="29058"/>
    <lineage>
        <taxon>Eukaryota</taxon>
        <taxon>Metazoa</taxon>
        <taxon>Ecdysozoa</taxon>
        <taxon>Arthropoda</taxon>
        <taxon>Hexapoda</taxon>
        <taxon>Insecta</taxon>
        <taxon>Pterygota</taxon>
        <taxon>Neoptera</taxon>
        <taxon>Endopterygota</taxon>
        <taxon>Lepidoptera</taxon>
        <taxon>Glossata</taxon>
        <taxon>Ditrysia</taxon>
        <taxon>Noctuoidea</taxon>
        <taxon>Noctuidae</taxon>
        <taxon>Heliothinae</taxon>
        <taxon>Helicoverpa</taxon>
    </lineage>
</organism>